<sequence length="66" mass="6774">MGWFDAPKCPPLRPASGQAGAPQISTYPNQLAKPIVIGCSGLAKESQKSDSGQVFHGAVSPLPGIL</sequence>
<dbReference type="AlphaFoldDB" id="A0A5C6BWD7"/>
<dbReference type="Proteomes" id="UP000319908">
    <property type="component" value="Unassembled WGS sequence"/>
</dbReference>
<accession>A0A5C6BWD7</accession>
<proteinExistence type="predicted"/>
<gene>
    <name evidence="2" type="ORF">Poly21_22660</name>
</gene>
<feature type="region of interest" description="Disordered" evidence="1">
    <location>
        <begin position="1"/>
        <end position="24"/>
    </location>
</feature>
<evidence type="ECO:0000313" key="2">
    <source>
        <dbReference type="EMBL" id="TWU15074.1"/>
    </source>
</evidence>
<keyword evidence="3" id="KW-1185">Reference proteome</keyword>
<comment type="caution">
    <text evidence="2">The sequence shown here is derived from an EMBL/GenBank/DDBJ whole genome shotgun (WGS) entry which is preliminary data.</text>
</comment>
<dbReference type="EMBL" id="SJPU01000002">
    <property type="protein sequence ID" value="TWU15074.1"/>
    <property type="molecule type" value="Genomic_DNA"/>
</dbReference>
<name>A0A5C6BWD7_9BACT</name>
<protein>
    <submittedName>
        <fullName evidence="2">Uncharacterized protein</fullName>
    </submittedName>
</protein>
<evidence type="ECO:0000313" key="3">
    <source>
        <dbReference type="Proteomes" id="UP000319908"/>
    </source>
</evidence>
<feature type="region of interest" description="Disordered" evidence="1">
    <location>
        <begin position="45"/>
        <end position="66"/>
    </location>
</feature>
<organism evidence="2 3">
    <name type="scientific">Allorhodopirellula heiligendammensis</name>
    <dbReference type="NCBI Taxonomy" id="2714739"/>
    <lineage>
        <taxon>Bacteria</taxon>
        <taxon>Pseudomonadati</taxon>
        <taxon>Planctomycetota</taxon>
        <taxon>Planctomycetia</taxon>
        <taxon>Pirellulales</taxon>
        <taxon>Pirellulaceae</taxon>
        <taxon>Allorhodopirellula</taxon>
    </lineage>
</organism>
<reference evidence="2 3" key="1">
    <citation type="journal article" date="2020" name="Antonie Van Leeuwenhoek">
        <title>Rhodopirellula heiligendammensis sp. nov., Rhodopirellula pilleata sp. nov., and Rhodopirellula solitaria sp. nov. isolated from natural or artificial marine surfaces in Northern Germany and California, USA, and emended description of the genus Rhodopirellula.</title>
        <authorList>
            <person name="Kallscheuer N."/>
            <person name="Wiegand S."/>
            <person name="Jogler M."/>
            <person name="Boedeker C."/>
            <person name="Peeters S.H."/>
            <person name="Rast P."/>
            <person name="Heuer A."/>
            <person name="Jetten M.S.M."/>
            <person name="Rohde M."/>
            <person name="Jogler C."/>
        </authorList>
    </citation>
    <scope>NUCLEOTIDE SEQUENCE [LARGE SCALE GENOMIC DNA]</scope>
    <source>
        <strain evidence="2 3">Poly21</strain>
    </source>
</reference>
<evidence type="ECO:0000256" key="1">
    <source>
        <dbReference type="SAM" id="MobiDB-lite"/>
    </source>
</evidence>